<comment type="caution">
    <text evidence="2">The sequence shown here is derived from an EMBL/GenBank/DDBJ whole genome shotgun (WGS) entry which is preliminary data.</text>
</comment>
<feature type="domain" description="VOC" evidence="1">
    <location>
        <begin position="1"/>
        <end position="118"/>
    </location>
</feature>
<accession>A0ABW1RH05</accession>
<organism evidence="2 3">
    <name type="scientific">Companilactobacillus huachuanensis</name>
    <dbReference type="NCBI Taxonomy" id="2559914"/>
    <lineage>
        <taxon>Bacteria</taxon>
        <taxon>Bacillati</taxon>
        <taxon>Bacillota</taxon>
        <taxon>Bacilli</taxon>
        <taxon>Lactobacillales</taxon>
        <taxon>Lactobacillaceae</taxon>
        <taxon>Companilactobacillus</taxon>
    </lineage>
</organism>
<evidence type="ECO:0000313" key="2">
    <source>
        <dbReference type="EMBL" id="MFC6175390.1"/>
    </source>
</evidence>
<dbReference type="PROSITE" id="PS51819">
    <property type="entry name" value="VOC"/>
    <property type="match status" value="1"/>
</dbReference>
<gene>
    <name evidence="2" type="ORF">ACFQAV_00985</name>
</gene>
<dbReference type="EMBL" id="JBHSSF010000005">
    <property type="protein sequence ID" value="MFC6175390.1"/>
    <property type="molecule type" value="Genomic_DNA"/>
</dbReference>
<dbReference type="InterPro" id="IPR004360">
    <property type="entry name" value="Glyas_Fos-R_dOase_dom"/>
</dbReference>
<name>A0ABW1RH05_9LACO</name>
<dbReference type="Pfam" id="PF00903">
    <property type="entry name" value="Glyoxalase"/>
    <property type="match status" value="1"/>
</dbReference>
<dbReference type="InterPro" id="IPR029068">
    <property type="entry name" value="Glyas_Bleomycin-R_OHBP_Dase"/>
</dbReference>
<sequence length="118" mass="13399">MKTRIMIYVEDVDMSVAFWTDEFGAQVVARQTLNGGYQNVIVGISSEVELSIFPRDYIRIYSPEVAENVPSLMFFSKDFDKLHDELLDAGEITEVNGVLTFNFTDPEGNYFVVAKDVE</sequence>
<keyword evidence="3" id="KW-1185">Reference proteome</keyword>
<proteinExistence type="predicted"/>
<dbReference type="SUPFAM" id="SSF54593">
    <property type="entry name" value="Glyoxalase/Bleomycin resistance protein/Dihydroxybiphenyl dioxygenase"/>
    <property type="match status" value="1"/>
</dbReference>
<dbReference type="RefSeq" id="WP_137610776.1">
    <property type="nucleotide sequence ID" value="NZ_BJDF01000004.1"/>
</dbReference>
<evidence type="ECO:0000313" key="3">
    <source>
        <dbReference type="Proteomes" id="UP001596288"/>
    </source>
</evidence>
<protein>
    <submittedName>
        <fullName evidence="2">VOC family protein</fullName>
    </submittedName>
</protein>
<dbReference type="Gene3D" id="3.10.180.10">
    <property type="entry name" value="2,3-Dihydroxybiphenyl 1,2-Dioxygenase, domain 1"/>
    <property type="match status" value="1"/>
</dbReference>
<reference evidence="3" key="1">
    <citation type="journal article" date="2019" name="Int. J. Syst. Evol. Microbiol.">
        <title>The Global Catalogue of Microorganisms (GCM) 10K type strain sequencing project: providing services to taxonomists for standard genome sequencing and annotation.</title>
        <authorList>
            <consortium name="The Broad Institute Genomics Platform"/>
            <consortium name="The Broad Institute Genome Sequencing Center for Infectious Disease"/>
            <person name="Wu L."/>
            <person name="Ma J."/>
        </authorList>
    </citation>
    <scope>NUCLEOTIDE SEQUENCE [LARGE SCALE GENOMIC DNA]</scope>
    <source>
        <strain evidence="3">CCM 8927</strain>
    </source>
</reference>
<dbReference type="InterPro" id="IPR037523">
    <property type="entry name" value="VOC_core"/>
</dbReference>
<dbReference type="PANTHER" id="PTHR36437">
    <property type="entry name" value="GLYOXALASE/BLEOMYCIN RESISTANCE PROTEIN/DIOXYGENASE"/>
    <property type="match status" value="1"/>
</dbReference>
<evidence type="ECO:0000259" key="1">
    <source>
        <dbReference type="PROSITE" id="PS51819"/>
    </source>
</evidence>
<dbReference type="Proteomes" id="UP001596288">
    <property type="component" value="Unassembled WGS sequence"/>
</dbReference>
<dbReference type="PANTHER" id="PTHR36437:SF2">
    <property type="entry name" value="GLYOXALASE_BLEOMYCIN RESISTANCE PROTEIN_DIOXYGENASE"/>
    <property type="match status" value="1"/>
</dbReference>